<evidence type="ECO:0000256" key="1">
    <source>
        <dbReference type="ARBA" id="ARBA00004370"/>
    </source>
</evidence>
<name>A0A5B7DI73_PORTR</name>
<dbReference type="GO" id="GO:0042981">
    <property type="term" value="P:regulation of apoptotic process"/>
    <property type="evidence" value="ECO:0007669"/>
    <property type="project" value="TreeGrafter"/>
</dbReference>
<protein>
    <submittedName>
        <fullName evidence="7">MAP kinase-activating death domain protein</fullName>
    </submittedName>
</protein>
<dbReference type="EMBL" id="VSRR010000913">
    <property type="protein sequence ID" value="MPC20815.1"/>
    <property type="molecule type" value="Genomic_DNA"/>
</dbReference>
<proteinExistence type="predicted"/>
<evidence type="ECO:0000256" key="3">
    <source>
        <dbReference type="ARBA" id="ARBA00023136"/>
    </source>
</evidence>
<feature type="compositionally biased region" description="Gly residues" evidence="4">
    <location>
        <begin position="1"/>
        <end position="30"/>
    </location>
</feature>
<evidence type="ECO:0000313" key="7">
    <source>
        <dbReference type="EMBL" id="MPC20815.1"/>
    </source>
</evidence>
<dbReference type="InterPro" id="IPR056574">
    <property type="entry name" value="Death_MADD"/>
</dbReference>
<feature type="domain" description="MAP kinase-activating death" evidence="5">
    <location>
        <begin position="595"/>
        <end position="670"/>
    </location>
</feature>
<keyword evidence="8" id="KW-1185">Reference proteome</keyword>
<feature type="compositionally biased region" description="Low complexity" evidence="4">
    <location>
        <begin position="146"/>
        <end position="166"/>
    </location>
</feature>
<comment type="caution">
    <text evidence="7">The sequence shown here is derived from an EMBL/GenBank/DDBJ whole genome shotgun (WGS) entry which is preliminary data.</text>
</comment>
<dbReference type="GO" id="GO:0005829">
    <property type="term" value="C:cytosol"/>
    <property type="evidence" value="ECO:0007669"/>
    <property type="project" value="TreeGrafter"/>
</dbReference>
<dbReference type="InterPro" id="IPR039980">
    <property type="entry name" value="MADD"/>
</dbReference>
<keyword evidence="7" id="KW-0808">Transferase</keyword>
<feature type="region of interest" description="Disordered" evidence="4">
    <location>
        <begin position="146"/>
        <end position="175"/>
    </location>
</feature>
<keyword evidence="7" id="KW-0418">Kinase</keyword>
<feature type="compositionally biased region" description="Low complexity" evidence="4">
    <location>
        <begin position="108"/>
        <end position="124"/>
    </location>
</feature>
<feature type="compositionally biased region" description="Low complexity" evidence="4">
    <location>
        <begin position="66"/>
        <end position="93"/>
    </location>
</feature>
<organism evidence="7 8">
    <name type="scientific">Portunus trituberculatus</name>
    <name type="common">Swimming crab</name>
    <name type="synonym">Neptunus trituberculatus</name>
    <dbReference type="NCBI Taxonomy" id="210409"/>
    <lineage>
        <taxon>Eukaryota</taxon>
        <taxon>Metazoa</taxon>
        <taxon>Ecdysozoa</taxon>
        <taxon>Arthropoda</taxon>
        <taxon>Crustacea</taxon>
        <taxon>Multicrustacea</taxon>
        <taxon>Malacostraca</taxon>
        <taxon>Eumalacostraca</taxon>
        <taxon>Eucarida</taxon>
        <taxon>Decapoda</taxon>
        <taxon>Pleocyemata</taxon>
        <taxon>Brachyura</taxon>
        <taxon>Eubrachyura</taxon>
        <taxon>Portunoidea</taxon>
        <taxon>Portunidae</taxon>
        <taxon>Portuninae</taxon>
        <taxon>Portunus</taxon>
    </lineage>
</organism>
<accession>A0A5B7DI73</accession>
<dbReference type="OrthoDB" id="6282239at2759"/>
<gene>
    <name evidence="7" type="primary">Rab3-GEF_2</name>
    <name evidence="7" type="ORF">E2C01_013777</name>
</gene>
<evidence type="ECO:0000259" key="6">
    <source>
        <dbReference type="Pfam" id="PF25328"/>
    </source>
</evidence>
<evidence type="ECO:0000259" key="5">
    <source>
        <dbReference type="Pfam" id="PF23629"/>
    </source>
</evidence>
<comment type="subcellular location">
    <subcellularLocation>
        <location evidence="1">Membrane</location>
    </subcellularLocation>
</comment>
<dbReference type="GO" id="GO:0032483">
    <property type="term" value="P:regulation of Rab protein signal transduction"/>
    <property type="evidence" value="ECO:0007669"/>
    <property type="project" value="TreeGrafter"/>
</dbReference>
<feature type="region of interest" description="Disordered" evidence="4">
    <location>
        <begin position="458"/>
        <end position="528"/>
    </location>
</feature>
<dbReference type="PANTHER" id="PTHR13008:SF7">
    <property type="entry name" value="MAP KINASE-ACTIVATING DEATH DOMAIN PROTEIN"/>
    <property type="match status" value="1"/>
</dbReference>
<feature type="compositionally biased region" description="Low complexity" evidence="4">
    <location>
        <begin position="364"/>
        <end position="387"/>
    </location>
</feature>
<dbReference type="Proteomes" id="UP000324222">
    <property type="component" value="Unassembled WGS sequence"/>
</dbReference>
<dbReference type="Pfam" id="PF23629">
    <property type="entry name" value="Death_MADD"/>
    <property type="match status" value="1"/>
</dbReference>
<feature type="compositionally biased region" description="Pro residues" evidence="4">
    <location>
        <begin position="31"/>
        <end position="65"/>
    </location>
</feature>
<feature type="region of interest" description="Disordered" evidence="4">
    <location>
        <begin position="1"/>
        <end position="134"/>
    </location>
</feature>
<keyword evidence="2" id="KW-0344">Guanine-nucleotide releasing factor</keyword>
<dbReference type="Pfam" id="PF25328">
    <property type="entry name" value="PH_MADD"/>
    <property type="match status" value="1"/>
</dbReference>
<dbReference type="InterPro" id="IPR057469">
    <property type="entry name" value="PH_MADD"/>
</dbReference>
<dbReference type="PANTHER" id="PTHR13008">
    <property type="entry name" value="MAP-KINASE ACTIVATING DEATH DOMAIN PROTEIN MADD /DENN/AEX-3 C.ELEGANS"/>
    <property type="match status" value="1"/>
</dbReference>
<evidence type="ECO:0000256" key="4">
    <source>
        <dbReference type="SAM" id="MobiDB-lite"/>
    </source>
</evidence>
<dbReference type="GO" id="GO:0005085">
    <property type="term" value="F:guanyl-nucleotide exchange factor activity"/>
    <property type="evidence" value="ECO:0007669"/>
    <property type="project" value="UniProtKB-KW"/>
</dbReference>
<dbReference type="AlphaFoldDB" id="A0A5B7DI73"/>
<feature type="compositionally biased region" description="Pro residues" evidence="4">
    <location>
        <begin position="388"/>
        <end position="398"/>
    </location>
</feature>
<evidence type="ECO:0000256" key="2">
    <source>
        <dbReference type="ARBA" id="ARBA00022658"/>
    </source>
</evidence>
<feature type="domain" description="MAP kinase-activating death" evidence="6">
    <location>
        <begin position="794"/>
        <end position="884"/>
    </location>
</feature>
<feature type="region of interest" description="Disordered" evidence="4">
    <location>
        <begin position="356"/>
        <end position="438"/>
    </location>
</feature>
<dbReference type="GO" id="GO:0016301">
    <property type="term" value="F:kinase activity"/>
    <property type="evidence" value="ECO:0007669"/>
    <property type="project" value="UniProtKB-KW"/>
</dbReference>
<reference evidence="7 8" key="1">
    <citation type="submission" date="2019-05" db="EMBL/GenBank/DDBJ databases">
        <title>Another draft genome of Portunus trituberculatus and its Hox gene families provides insights of decapod evolution.</title>
        <authorList>
            <person name="Jeong J.-H."/>
            <person name="Song I."/>
            <person name="Kim S."/>
            <person name="Choi T."/>
            <person name="Kim D."/>
            <person name="Ryu S."/>
            <person name="Kim W."/>
        </authorList>
    </citation>
    <scope>NUCLEOTIDE SEQUENCE [LARGE SCALE GENOMIC DNA]</scope>
    <source>
        <tissue evidence="7">Muscle</tissue>
    </source>
</reference>
<feature type="compositionally biased region" description="Polar residues" evidence="4">
    <location>
        <begin position="480"/>
        <end position="492"/>
    </location>
</feature>
<keyword evidence="3" id="KW-0472">Membrane</keyword>
<feature type="compositionally biased region" description="Basic and acidic residues" evidence="4">
    <location>
        <begin position="422"/>
        <end position="431"/>
    </location>
</feature>
<sequence length="908" mass="98520">MGLGGVSGRVGRGGGAVVGGGGGVGGGVGGTPPPVPYRTPPSSVPSSSPPSFPRGPPPAIPPRSPKPSLQSQSSVSSTHFPTTTTTTTTTSQPLPSPAHAQTSRNGATTGRFSSTSSQSGSVVGANGSGFRGSNVSLGYGDESAVVMGGMGGRRPSSASSAGARSPTMTSSSSRDFLSNVSSELNDFAQQTTSLFSDIFGRKGLVEKSSLIRHSVSAQRRAELNKIATMEQRTTSASENQAFLKDVLTQVIEGEGIGWLKLNRVRKLMEDESYRMLVVSGLNRTLERKIGPDDHISEVCIKKPVWKGMLKLINAVVAGLEVTYNTFGGGGTSSALQALEISHTHYWSRDLNDPHVLEMSGGGSSALSQSSSPLGSLENLRSPGSPRSSPLPPHSPQPPYDGSDCSRKSSQSDSPFLSSGPRVVHDPLRSPEGEGPETATSDVLRDLLVQKRHVLLSKLQSQDSEAGDTLQGSEGPPSCGASDTGSIITNPAFQRQRHSHQSFRSTVSDSEIEQGNFPRSSKRTSSMWSSKSSLSTGFRYHAGNMIPTSTTPSPDSGRTYLFEGLIGKDRSPLWDQMQFWEDCFLDAVAQERDMVGMDQGPSEMMERYNSLSESERKRLEHEEDRLLSTMLYNMVAFMVMVNIRKEDIKRKIRRLLGKSHIGLVYSQEVNELLDQINNLHGNDIDLRPLGSRQMHRQSFTVHSGTDASGDLLFLEVRDDGLILRSVSGIIVERWWFERLVNMTYSPKNKVLCLWRRNGGQTQLHKYYTKKCKDLYYCIKEAMERAAARGVGALPGVELGGEFPVQDMKTSEGGLLQVCMEGVGLLFATSKFFVRLDHIRRCFTQKGGIFVLEEYNPKTRQVIQRKYKSAMADQICYAVLCVFSYVAAGSEQKKMEVAAAAAAAAAHRKH</sequence>
<dbReference type="GO" id="GO:0016020">
    <property type="term" value="C:membrane"/>
    <property type="evidence" value="ECO:0007669"/>
    <property type="project" value="UniProtKB-SubCell"/>
</dbReference>
<evidence type="ECO:0000313" key="8">
    <source>
        <dbReference type="Proteomes" id="UP000324222"/>
    </source>
</evidence>